<feature type="short sequence motif" description="DGA/G" evidence="4">
    <location>
        <begin position="186"/>
        <end position="188"/>
    </location>
</feature>
<dbReference type="PANTHER" id="PTHR14226">
    <property type="entry name" value="NEUROPATHY TARGET ESTERASE/SWISS CHEESE D.MELANOGASTER"/>
    <property type="match status" value="1"/>
</dbReference>
<dbReference type="InterPro" id="IPR016035">
    <property type="entry name" value="Acyl_Trfase/lysoPLipase"/>
</dbReference>
<dbReference type="InterPro" id="IPR002641">
    <property type="entry name" value="PNPLA_dom"/>
</dbReference>
<dbReference type="Gene3D" id="3.40.1090.10">
    <property type="entry name" value="Cytosolic phospholipase A2 catalytic domain"/>
    <property type="match status" value="2"/>
</dbReference>
<evidence type="ECO:0000256" key="3">
    <source>
        <dbReference type="ARBA" id="ARBA00023098"/>
    </source>
</evidence>
<dbReference type="EMBL" id="FNKK01000002">
    <property type="protein sequence ID" value="SDR06050.1"/>
    <property type="molecule type" value="Genomic_DNA"/>
</dbReference>
<dbReference type="Pfam" id="PF01734">
    <property type="entry name" value="Patatin"/>
    <property type="match status" value="1"/>
</dbReference>
<keyword evidence="1 4" id="KW-0378">Hydrolase</keyword>
<dbReference type="InterPro" id="IPR050301">
    <property type="entry name" value="NTE"/>
</dbReference>
<feature type="active site" description="Nucleophile" evidence="4">
    <location>
        <position position="42"/>
    </location>
</feature>
<dbReference type="Proteomes" id="UP000217103">
    <property type="component" value="Unassembled WGS sequence"/>
</dbReference>
<feature type="active site" description="Proton acceptor" evidence="4">
    <location>
        <position position="186"/>
    </location>
</feature>
<organism evidence="6 7">
    <name type="scientific">Thermostaphylospora chromogena</name>
    <dbReference type="NCBI Taxonomy" id="35622"/>
    <lineage>
        <taxon>Bacteria</taxon>
        <taxon>Bacillati</taxon>
        <taxon>Actinomycetota</taxon>
        <taxon>Actinomycetes</taxon>
        <taxon>Streptosporangiales</taxon>
        <taxon>Thermomonosporaceae</taxon>
        <taxon>Thermostaphylospora</taxon>
    </lineage>
</organism>
<sequence length="283" mass="29408">MTKALILGGGGVAGVAWEAGVVTGLARGGVDLRDADLIVGTSAGSVVGTLIAADADLERFVVHQAAVDPALDSMTVPAPGADPMAAFAILADQTLDPAEARRRVGAMAMAAPVAANGERLIALGEQLPVKKWPDRRLLITAVEVESGARKVWERDSDVPLASAVASSCTVPCIFPPVRIGDHHYMDGGVYSDTNADLAAGASAAVVLDPMGYVLPRESLRRELDALGTDNHTVVTPDAAAAKVFGENVLDPALWRPAFDAGLAQAQQVRDAVAEVWHGRRDAR</sequence>
<dbReference type="SUPFAM" id="SSF52151">
    <property type="entry name" value="FabD/lysophospholipase-like"/>
    <property type="match status" value="1"/>
</dbReference>
<dbReference type="PROSITE" id="PS51635">
    <property type="entry name" value="PNPLA"/>
    <property type="match status" value="1"/>
</dbReference>
<comment type="caution">
    <text evidence="4">Lacks conserved residue(s) required for the propagation of feature annotation.</text>
</comment>
<proteinExistence type="predicted"/>
<keyword evidence="7" id="KW-1185">Reference proteome</keyword>
<dbReference type="PANTHER" id="PTHR14226:SF57">
    <property type="entry name" value="BLR7027 PROTEIN"/>
    <property type="match status" value="1"/>
</dbReference>
<evidence type="ECO:0000313" key="7">
    <source>
        <dbReference type="Proteomes" id="UP000217103"/>
    </source>
</evidence>
<dbReference type="GO" id="GO:0016042">
    <property type="term" value="P:lipid catabolic process"/>
    <property type="evidence" value="ECO:0007669"/>
    <property type="project" value="UniProtKB-UniRule"/>
</dbReference>
<dbReference type="STRING" id="35622.SAMN04489764_3262"/>
<keyword evidence="2 4" id="KW-0442">Lipid degradation</keyword>
<dbReference type="AlphaFoldDB" id="A0A1H1FYR9"/>
<protein>
    <submittedName>
        <fullName evidence="6">NTE family protein</fullName>
    </submittedName>
</protein>
<reference evidence="6 7" key="1">
    <citation type="submission" date="2016-10" db="EMBL/GenBank/DDBJ databases">
        <authorList>
            <person name="de Groot N.N."/>
        </authorList>
    </citation>
    <scope>NUCLEOTIDE SEQUENCE [LARGE SCALE GENOMIC DNA]</scope>
    <source>
        <strain evidence="6 7">DSM 43794</strain>
    </source>
</reference>
<feature type="short sequence motif" description="GXSXG" evidence="4">
    <location>
        <begin position="40"/>
        <end position="44"/>
    </location>
</feature>
<evidence type="ECO:0000256" key="2">
    <source>
        <dbReference type="ARBA" id="ARBA00022963"/>
    </source>
</evidence>
<name>A0A1H1FYR9_9ACTN</name>
<dbReference type="OrthoDB" id="2339873at2"/>
<evidence type="ECO:0000256" key="4">
    <source>
        <dbReference type="PROSITE-ProRule" id="PRU01161"/>
    </source>
</evidence>
<dbReference type="RefSeq" id="WP_093259793.1">
    <property type="nucleotide sequence ID" value="NZ_FNKK01000002.1"/>
</dbReference>
<dbReference type="GO" id="GO:0016787">
    <property type="term" value="F:hydrolase activity"/>
    <property type="evidence" value="ECO:0007669"/>
    <property type="project" value="UniProtKB-UniRule"/>
</dbReference>
<evidence type="ECO:0000259" key="5">
    <source>
        <dbReference type="PROSITE" id="PS51635"/>
    </source>
</evidence>
<keyword evidence="3 4" id="KW-0443">Lipid metabolism</keyword>
<accession>A0A1H1FYR9</accession>
<feature type="domain" description="PNPLA" evidence="5">
    <location>
        <begin position="6"/>
        <end position="200"/>
    </location>
</feature>
<evidence type="ECO:0000313" key="6">
    <source>
        <dbReference type="EMBL" id="SDR06050.1"/>
    </source>
</evidence>
<evidence type="ECO:0000256" key="1">
    <source>
        <dbReference type="ARBA" id="ARBA00022801"/>
    </source>
</evidence>
<gene>
    <name evidence="6" type="ORF">SAMN04489764_3262</name>
</gene>